<dbReference type="Pfam" id="PF00443">
    <property type="entry name" value="UCH"/>
    <property type="match status" value="1"/>
</dbReference>
<dbReference type="GO" id="GO:0043495">
    <property type="term" value="F:protein-membrane adaptor activity"/>
    <property type="evidence" value="ECO:0007669"/>
    <property type="project" value="TreeGrafter"/>
</dbReference>
<dbReference type="SUPFAM" id="SSF54001">
    <property type="entry name" value="Cysteine proteinases"/>
    <property type="match status" value="1"/>
</dbReference>
<evidence type="ECO:0000313" key="7">
    <source>
        <dbReference type="EMBL" id="PKK17329.1"/>
    </source>
</evidence>
<dbReference type="InParanoid" id="A0A2I0LIT1"/>
<dbReference type="GO" id="GO:0004843">
    <property type="term" value="F:cysteine-type deubiquitinase activity"/>
    <property type="evidence" value="ECO:0007669"/>
    <property type="project" value="InterPro"/>
</dbReference>
<evidence type="ECO:0000313" key="8">
    <source>
        <dbReference type="Proteomes" id="UP000053872"/>
    </source>
</evidence>
<feature type="domain" description="SUN" evidence="6">
    <location>
        <begin position="407"/>
        <end position="570"/>
    </location>
</feature>
<gene>
    <name evidence="7" type="ORF">A306_00014886</name>
</gene>
<name>A0A2I0LIT1_COLLI</name>
<dbReference type="Proteomes" id="UP000053872">
    <property type="component" value="Unassembled WGS sequence"/>
</dbReference>
<dbReference type="PROSITE" id="PS51469">
    <property type="entry name" value="SUN"/>
    <property type="match status" value="1"/>
</dbReference>
<keyword evidence="8" id="KW-1185">Reference proteome</keyword>
<organism evidence="7 8">
    <name type="scientific">Columba livia</name>
    <name type="common">Rock dove</name>
    <dbReference type="NCBI Taxonomy" id="8932"/>
    <lineage>
        <taxon>Eukaryota</taxon>
        <taxon>Metazoa</taxon>
        <taxon>Chordata</taxon>
        <taxon>Craniata</taxon>
        <taxon>Vertebrata</taxon>
        <taxon>Euteleostomi</taxon>
        <taxon>Archelosauria</taxon>
        <taxon>Archosauria</taxon>
        <taxon>Dinosauria</taxon>
        <taxon>Saurischia</taxon>
        <taxon>Theropoda</taxon>
        <taxon>Coelurosauria</taxon>
        <taxon>Aves</taxon>
        <taxon>Neognathae</taxon>
        <taxon>Neoaves</taxon>
        <taxon>Columbimorphae</taxon>
        <taxon>Columbiformes</taxon>
        <taxon>Columbidae</taxon>
        <taxon>Columba</taxon>
    </lineage>
</organism>
<dbReference type="PANTHER" id="PTHR12911:SF24">
    <property type="entry name" value="SUN DOMAIN-CONTAINING PROTEIN 3"/>
    <property type="match status" value="1"/>
</dbReference>
<keyword evidence="3 5" id="KW-1133">Transmembrane helix</keyword>
<accession>A0A2I0LIT1</accession>
<protein>
    <submittedName>
        <fullName evidence="7">Putative LOC106145890</fullName>
    </submittedName>
</protein>
<dbReference type="InterPro" id="IPR038765">
    <property type="entry name" value="Papain-like_cys_pep_sf"/>
</dbReference>
<dbReference type="Pfam" id="PF07738">
    <property type="entry name" value="Sad1_UNC"/>
    <property type="match status" value="1"/>
</dbReference>
<dbReference type="EMBL" id="AKCR02000347">
    <property type="protein sequence ID" value="PKK17329.1"/>
    <property type="molecule type" value="Genomic_DNA"/>
</dbReference>
<reference evidence="7 8" key="1">
    <citation type="journal article" date="2013" name="Science">
        <title>Genomic diversity and evolution of the head crest in the rock pigeon.</title>
        <authorList>
            <person name="Shapiro M.D."/>
            <person name="Kronenberg Z."/>
            <person name="Li C."/>
            <person name="Domyan E.T."/>
            <person name="Pan H."/>
            <person name="Campbell M."/>
            <person name="Tan H."/>
            <person name="Huff C.D."/>
            <person name="Hu H."/>
            <person name="Vickrey A.I."/>
            <person name="Nielsen S.C."/>
            <person name="Stringham S.A."/>
            <person name="Hu H."/>
            <person name="Willerslev E."/>
            <person name="Gilbert M.T."/>
            <person name="Yandell M."/>
            <person name="Zhang G."/>
            <person name="Wang J."/>
        </authorList>
    </citation>
    <scope>NUCLEOTIDE SEQUENCE [LARGE SCALE GENOMIC DNA]</scope>
    <source>
        <tissue evidence="7">Blood</tissue>
    </source>
</reference>
<dbReference type="InterPro" id="IPR001394">
    <property type="entry name" value="Peptidase_C19_UCH"/>
</dbReference>
<dbReference type="GO" id="GO:0005637">
    <property type="term" value="C:nuclear inner membrane"/>
    <property type="evidence" value="ECO:0007669"/>
    <property type="project" value="UniProtKB-SubCell"/>
</dbReference>
<dbReference type="InterPro" id="IPR045119">
    <property type="entry name" value="SUN1-5"/>
</dbReference>
<feature type="transmembrane region" description="Helical" evidence="5">
    <location>
        <begin position="295"/>
        <end position="313"/>
    </location>
</feature>
<sequence>MTIASSSGPGLSSAEHGTVLKAGLVLEQWSKGITIYLCQREQGPFPHKGPAQFCEAIYPIFCYALTNWLDCKEEEDNQAVLRAVAAMMGVLLHEEQHREHVQEQLLRPLHQDQEVPDTSRVTKILNHVLEMLEGVQTQLPQGMDLFPPHKICMVWQQTRGVGGGLYNLGNTCFHNSVLQCLMCTPLLANYLLSCQHSQSCVEKGFCMMCTMEEHNEEVLSCSGSAIAPVAVVSELPLTSLSCKAVSDTYEAFLDIPLDIKAASSVTRALEDFVRSEQLDGQNNYQYSKKMKTLKATMLVLLLGLFSFGVYHVGGLGTLTWSTTGELGELSETLSLPVQLRKLQEQLYHLRWSAKDVAELALQEGVKQAKLPGFTGQIRAVQEIINQALEKLEEIQALMPDYALKSAGAAAIRSKTSPSLTGKAKVFLYSLPVMDYMRSPELILEPENHPGNCWPFPGSKDHVFIKLPVPVNPRAITMDHGSGTAFHGESISGPPKDFALYGFKEEHEEQGQFTFLAALNPSQTFQLKVHSKIFLIKRNRKTQLQICRKPDIHTLAAYSGTSARPCLDTKD</sequence>
<proteinExistence type="predicted"/>
<evidence type="ECO:0000259" key="6">
    <source>
        <dbReference type="PROSITE" id="PS51469"/>
    </source>
</evidence>
<dbReference type="GO" id="GO:0016579">
    <property type="term" value="P:protein deubiquitination"/>
    <property type="evidence" value="ECO:0007669"/>
    <property type="project" value="InterPro"/>
</dbReference>
<comment type="subcellular location">
    <subcellularLocation>
        <location evidence="1">Nucleus inner membrane</location>
    </subcellularLocation>
</comment>
<dbReference type="Gene3D" id="2.60.120.260">
    <property type="entry name" value="Galactose-binding domain-like"/>
    <property type="match status" value="1"/>
</dbReference>
<dbReference type="FunFam" id="2.60.120.260:FF:000459">
    <property type="entry name" value="Uncharacterized protein"/>
    <property type="match status" value="1"/>
</dbReference>
<dbReference type="STRING" id="8932.A0A2I0LIT1"/>
<dbReference type="PANTHER" id="PTHR12911">
    <property type="entry name" value="SAD1/UNC-84-LIKE PROTEIN-RELATED"/>
    <property type="match status" value="1"/>
</dbReference>
<comment type="caution">
    <text evidence="7">The sequence shown here is derived from an EMBL/GenBank/DDBJ whole genome shotgun (WGS) entry which is preliminary data.</text>
</comment>
<evidence type="ECO:0000256" key="2">
    <source>
        <dbReference type="ARBA" id="ARBA00022692"/>
    </source>
</evidence>
<evidence type="ECO:0000256" key="3">
    <source>
        <dbReference type="ARBA" id="ARBA00022989"/>
    </source>
</evidence>
<dbReference type="AlphaFoldDB" id="A0A2I0LIT1"/>
<dbReference type="Gene3D" id="3.90.70.10">
    <property type="entry name" value="Cysteine proteinases"/>
    <property type="match status" value="2"/>
</dbReference>
<dbReference type="GO" id="GO:0034993">
    <property type="term" value="C:meiotic nuclear membrane microtubule tethering complex"/>
    <property type="evidence" value="ECO:0007669"/>
    <property type="project" value="TreeGrafter"/>
</dbReference>
<evidence type="ECO:0000256" key="1">
    <source>
        <dbReference type="ARBA" id="ARBA00004540"/>
    </source>
</evidence>
<evidence type="ECO:0000256" key="4">
    <source>
        <dbReference type="ARBA" id="ARBA00023136"/>
    </source>
</evidence>
<evidence type="ECO:0000256" key="5">
    <source>
        <dbReference type="SAM" id="Phobius"/>
    </source>
</evidence>
<dbReference type="InterPro" id="IPR012919">
    <property type="entry name" value="SUN_dom"/>
</dbReference>
<keyword evidence="4 5" id="KW-0472">Membrane</keyword>
<keyword evidence="2 5" id="KW-0812">Transmembrane</keyword>